<feature type="transmembrane region" description="Helical" evidence="1">
    <location>
        <begin position="110"/>
        <end position="131"/>
    </location>
</feature>
<protein>
    <submittedName>
        <fullName evidence="2">Uncharacterized protein</fullName>
    </submittedName>
</protein>
<accession>A0A8J3L378</accession>
<dbReference type="RefSeq" id="WP_203699180.1">
    <property type="nucleotide sequence ID" value="NZ_BAAALC010000032.1"/>
</dbReference>
<keyword evidence="3" id="KW-1185">Reference proteome</keyword>
<dbReference type="AlphaFoldDB" id="A0A8J3L378"/>
<proteinExistence type="predicted"/>
<evidence type="ECO:0000313" key="3">
    <source>
        <dbReference type="Proteomes" id="UP000630887"/>
    </source>
</evidence>
<evidence type="ECO:0000313" key="2">
    <source>
        <dbReference type="EMBL" id="GIG11227.1"/>
    </source>
</evidence>
<keyword evidence="1" id="KW-1133">Transmembrane helix</keyword>
<dbReference type="Proteomes" id="UP000630887">
    <property type="component" value="Unassembled WGS sequence"/>
</dbReference>
<feature type="transmembrane region" description="Helical" evidence="1">
    <location>
        <begin position="20"/>
        <end position="41"/>
    </location>
</feature>
<sequence>MPPSDNAPAQPKAVWAERFAGILAGSFAIPLLGEILLAVLNNEDFDYLRTAITAMVLGVGAAILYASQVGRIVFQRARAGFLIVAGFATATQGFLQAARPEWLRGDPIEGVVGMITLILGLSVFAMGWFYFRVEAPVAEAAAIPAPREPLPIETVSFVRAQGRYDATKHTKYFDACRAALSLEVLHYVAYYEGRHQVFAIDVFDRLEDFQPVEATQAQRREKYHEHGPQLIDLMAELDGRFSVLETGPLIRMVFDVEQGAIYYYMINSNPAVHVIGVTLDQAQIHTADDALEKLSVELRRRSGRLPITQQNT</sequence>
<dbReference type="EMBL" id="BONI01000123">
    <property type="protein sequence ID" value="GIG11227.1"/>
    <property type="molecule type" value="Genomic_DNA"/>
</dbReference>
<comment type="caution">
    <text evidence="2">The sequence shown here is derived from an EMBL/GenBank/DDBJ whole genome shotgun (WGS) entry which is preliminary data.</text>
</comment>
<feature type="transmembrane region" description="Helical" evidence="1">
    <location>
        <begin position="79"/>
        <end position="98"/>
    </location>
</feature>
<reference evidence="2 3" key="1">
    <citation type="submission" date="2021-01" db="EMBL/GenBank/DDBJ databases">
        <title>Whole genome shotgun sequence of Catellatospora coxensis NBRC 107359.</title>
        <authorList>
            <person name="Komaki H."/>
            <person name="Tamura T."/>
        </authorList>
    </citation>
    <scope>NUCLEOTIDE SEQUENCE [LARGE SCALE GENOMIC DNA]</scope>
    <source>
        <strain evidence="2 3">NBRC 107359</strain>
    </source>
</reference>
<organism evidence="2 3">
    <name type="scientific">Catellatospora coxensis</name>
    <dbReference type="NCBI Taxonomy" id="310354"/>
    <lineage>
        <taxon>Bacteria</taxon>
        <taxon>Bacillati</taxon>
        <taxon>Actinomycetota</taxon>
        <taxon>Actinomycetes</taxon>
        <taxon>Micromonosporales</taxon>
        <taxon>Micromonosporaceae</taxon>
        <taxon>Catellatospora</taxon>
    </lineage>
</organism>
<keyword evidence="1" id="KW-0472">Membrane</keyword>
<gene>
    <name evidence="2" type="ORF">Cco03nite_79270</name>
</gene>
<evidence type="ECO:0000256" key="1">
    <source>
        <dbReference type="SAM" id="Phobius"/>
    </source>
</evidence>
<name>A0A8J3L378_9ACTN</name>
<feature type="transmembrane region" description="Helical" evidence="1">
    <location>
        <begin position="47"/>
        <end position="67"/>
    </location>
</feature>
<keyword evidence="1" id="KW-0812">Transmembrane</keyword>